<feature type="compositionally biased region" description="Basic and acidic residues" evidence="4">
    <location>
        <begin position="270"/>
        <end position="283"/>
    </location>
</feature>
<evidence type="ECO:0000256" key="1">
    <source>
        <dbReference type="ARBA" id="ARBA00006484"/>
    </source>
</evidence>
<evidence type="ECO:0000256" key="2">
    <source>
        <dbReference type="ARBA" id="ARBA00023002"/>
    </source>
</evidence>
<dbReference type="PANTHER" id="PTHR44196:SF1">
    <property type="entry name" value="DEHYDROGENASE_REDUCTASE SDR FAMILY MEMBER 7B"/>
    <property type="match status" value="1"/>
</dbReference>
<accession>A0A7W9YE76</accession>
<dbReference type="GO" id="GO:0016491">
    <property type="term" value="F:oxidoreductase activity"/>
    <property type="evidence" value="ECO:0007669"/>
    <property type="project" value="UniProtKB-KW"/>
</dbReference>
<gene>
    <name evidence="5" type="ORF">HNQ72_005994</name>
</gene>
<evidence type="ECO:0000256" key="4">
    <source>
        <dbReference type="SAM" id="MobiDB-lite"/>
    </source>
</evidence>
<name>A0A7W9YE76_9HYPH</name>
<dbReference type="GO" id="GO:0016020">
    <property type="term" value="C:membrane"/>
    <property type="evidence" value="ECO:0007669"/>
    <property type="project" value="TreeGrafter"/>
</dbReference>
<protein>
    <submittedName>
        <fullName evidence="5">Short-subunit dehydrogenase</fullName>
    </submittedName>
</protein>
<dbReference type="Pfam" id="PF00106">
    <property type="entry name" value="adh_short"/>
    <property type="match status" value="1"/>
</dbReference>
<keyword evidence="6" id="KW-1185">Reference proteome</keyword>
<proteinExistence type="inferred from homology"/>
<dbReference type="AlphaFoldDB" id="A0A7W9YE76"/>
<evidence type="ECO:0000313" key="6">
    <source>
        <dbReference type="Proteomes" id="UP000547879"/>
    </source>
</evidence>
<dbReference type="RefSeq" id="WP_343061666.1">
    <property type="nucleotide sequence ID" value="NZ_JACHEG010000015.1"/>
</dbReference>
<evidence type="ECO:0000313" key="5">
    <source>
        <dbReference type="EMBL" id="MBB6166143.1"/>
    </source>
</evidence>
<sequence>MCKTIREHGLSGSYDQSWGIEQPVPWPAERNTLAPFAASLTAAPLPKPLAARRKNILDDIVREIIAAGGTAIAVKADVSNANEVADIHKAAIDAFSRIDVWVNNVSVGAIGFFWDIPIEDHARLVDVNLKGLIHGAHAALRQFRIQGYGTLLNIGSIDSEVPLALQNTYAATKAGILSLSRSLNEELRLAGEDDIKVGTIMPWAVDTPWWTHAANYTGHEPRMAMMDDPEIVIDAIIGACLHPKEEQPVGWKAKTSNISHHLMPDLTEKLSADIAKKESDKASPRSPNQGAIHQPVQDGQVDGGIRARMREEDDR</sequence>
<dbReference type="EMBL" id="JACHEG010000015">
    <property type="protein sequence ID" value="MBB6166143.1"/>
    <property type="molecule type" value="Genomic_DNA"/>
</dbReference>
<dbReference type="Gene3D" id="3.40.50.720">
    <property type="entry name" value="NAD(P)-binding Rossmann-like Domain"/>
    <property type="match status" value="1"/>
</dbReference>
<organism evidence="5 6">
    <name type="scientific">Rhizobium wenxiniae</name>
    <dbReference type="NCBI Taxonomy" id="1737357"/>
    <lineage>
        <taxon>Bacteria</taxon>
        <taxon>Pseudomonadati</taxon>
        <taxon>Pseudomonadota</taxon>
        <taxon>Alphaproteobacteria</taxon>
        <taxon>Hyphomicrobiales</taxon>
        <taxon>Rhizobiaceae</taxon>
        <taxon>Rhizobium/Agrobacterium group</taxon>
        <taxon>Rhizobium</taxon>
    </lineage>
</organism>
<reference evidence="5 6" key="1">
    <citation type="submission" date="2020-08" db="EMBL/GenBank/DDBJ databases">
        <title>Genomic Encyclopedia of Type Strains, Phase IV (KMG-IV): sequencing the most valuable type-strain genomes for metagenomic binning, comparative biology and taxonomic classification.</title>
        <authorList>
            <person name="Goeker M."/>
        </authorList>
    </citation>
    <scope>NUCLEOTIDE SEQUENCE [LARGE SCALE GENOMIC DNA]</scope>
    <source>
        <strain evidence="5 6">DSM 100734</strain>
    </source>
</reference>
<dbReference type="PRINTS" id="PR00081">
    <property type="entry name" value="GDHRDH"/>
</dbReference>
<dbReference type="SUPFAM" id="SSF51735">
    <property type="entry name" value="NAD(P)-binding Rossmann-fold domains"/>
    <property type="match status" value="1"/>
</dbReference>
<dbReference type="PANTHER" id="PTHR44196">
    <property type="entry name" value="DEHYDROGENASE/REDUCTASE SDR FAMILY MEMBER 7B"/>
    <property type="match status" value="1"/>
</dbReference>
<comment type="caution">
    <text evidence="5">The sequence shown here is derived from an EMBL/GenBank/DDBJ whole genome shotgun (WGS) entry which is preliminary data.</text>
</comment>
<feature type="region of interest" description="Disordered" evidence="4">
    <location>
        <begin position="270"/>
        <end position="315"/>
    </location>
</feature>
<comment type="similarity">
    <text evidence="1 3">Belongs to the short-chain dehydrogenases/reductases (SDR) family.</text>
</comment>
<dbReference type="InterPro" id="IPR036291">
    <property type="entry name" value="NAD(P)-bd_dom_sf"/>
</dbReference>
<keyword evidence="2" id="KW-0560">Oxidoreductase</keyword>
<dbReference type="PRINTS" id="PR00080">
    <property type="entry name" value="SDRFAMILY"/>
</dbReference>
<dbReference type="InterPro" id="IPR002347">
    <property type="entry name" value="SDR_fam"/>
</dbReference>
<evidence type="ECO:0000256" key="3">
    <source>
        <dbReference type="RuleBase" id="RU000363"/>
    </source>
</evidence>
<dbReference type="Proteomes" id="UP000547879">
    <property type="component" value="Unassembled WGS sequence"/>
</dbReference>